<keyword evidence="3 9" id="KW-0812">Transmembrane</keyword>
<evidence type="ECO:0000313" key="14">
    <source>
        <dbReference type="Proteomes" id="UP000747542"/>
    </source>
</evidence>
<evidence type="ECO:0000256" key="7">
    <source>
        <dbReference type="ARBA" id="ARBA00023170"/>
    </source>
</evidence>
<dbReference type="Gene3D" id="1.20.1070.10">
    <property type="entry name" value="Rhodopsin 7-helix transmembrane proteins"/>
    <property type="match status" value="1"/>
</dbReference>
<feature type="region of interest" description="Disordered" evidence="10">
    <location>
        <begin position="399"/>
        <end position="442"/>
    </location>
</feature>
<reference evidence="13" key="1">
    <citation type="journal article" date="2021" name="Sci. Adv.">
        <title>The American lobster genome reveals insights on longevity, neural, and immune adaptations.</title>
        <authorList>
            <person name="Polinski J.M."/>
            <person name="Zimin A.V."/>
            <person name="Clark K.F."/>
            <person name="Kohn A.B."/>
            <person name="Sadowski N."/>
            <person name="Timp W."/>
            <person name="Ptitsyn A."/>
            <person name="Khanna P."/>
            <person name="Romanova D.Y."/>
            <person name="Williams P."/>
            <person name="Greenwood S.J."/>
            <person name="Moroz L.L."/>
            <person name="Walt D.R."/>
            <person name="Bodnar A.G."/>
        </authorList>
    </citation>
    <scope>NUCLEOTIDE SEQUENCE</scope>
    <source>
        <strain evidence="13">GMGI-L3</strain>
    </source>
</reference>
<dbReference type="InterPro" id="IPR000276">
    <property type="entry name" value="GPCR_Rhodpsn"/>
</dbReference>
<dbReference type="GO" id="GO:0016020">
    <property type="term" value="C:membrane"/>
    <property type="evidence" value="ECO:0007669"/>
    <property type="project" value="UniProtKB-SubCell"/>
</dbReference>
<dbReference type="PROSITE" id="PS00237">
    <property type="entry name" value="G_PROTEIN_RECEP_F1_1"/>
    <property type="match status" value="1"/>
</dbReference>
<feature type="transmembrane region" description="Helical" evidence="11">
    <location>
        <begin position="126"/>
        <end position="152"/>
    </location>
</feature>
<feature type="domain" description="G-protein coupled receptors family 1 profile" evidence="12">
    <location>
        <begin position="106"/>
        <end position="365"/>
    </location>
</feature>
<feature type="compositionally biased region" description="Basic and acidic residues" evidence="10">
    <location>
        <begin position="399"/>
        <end position="412"/>
    </location>
</feature>
<feature type="transmembrane region" description="Helical" evidence="11">
    <location>
        <begin position="93"/>
        <end position="114"/>
    </location>
</feature>
<dbReference type="PANTHER" id="PTHR24235">
    <property type="entry name" value="NEUROPEPTIDE Y RECEPTOR"/>
    <property type="match status" value="1"/>
</dbReference>
<sequence length="442" mass="49944">MENISLFSEPELCSGVMCPLQPDEYKALEGHVMSGTTIGEEDNPFTNQLESFFKSSVLPTGANQSLPWEEIMKILKETNQKSYLGTAAKVSLITIYSLLITVGILGNLIVAFVIGHRPELRTARNVYIINLAVSDVSMCLVCMPFTLVGLLHKNWSLGNFICKLVPVVQCTNILVSTATIVAIAADRYLTIVCVQRNRDARAYIPWSVAAIWLVSLVFPLPLFAYYFVEKVQIKDYLLYEKCVESWSSPVVKYTWNITLIVMQYIIPILVLSFVHGRIQNYLSSHKMSQRDARRAQREIERNRRTTILLTSIAVTFAICWLPWHVVNLLADFNYAGFQEPEYFYVVFGSCHAVAMSSACINPILYGWLNTNLRKEMTQAIPILLRKSVSLLVHRPLRDDSCPGKDVPEEGGSKKNHHQTKTPFLKTESAKIGEVTDQNHDET</sequence>
<name>A0A8J5MZY2_HOMAM</name>
<protein>
    <submittedName>
        <fullName evidence="13">Neuropeptide F receptor-like 2</fullName>
    </submittedName>
</protein>
<keyword evidence="5 9" id="KW-0297">G-protein coupled receptor</keyword>
<dbReference type="EMBL" id="JAHLQT010015640">
    <property type="protein sequence ID" value="KAG7169641.1"/>
    <property type="molecule type" value="Genomic_DNA"/>
</dbReference>
<dbReference type="CDD" id="cd15203">
    <property type="entry name" value="7tmA_NPYR-like"/>
    <property type="match status" value="1"/>
</dbReference>
<dbReference type="InterPro" id="IPR000611">
    <property type="entry name" value="NPY_rcpt"/>
</dbReference>
<dbReference type="PROSITE" id="PS50262">
    <property type="entry name" value="G_PROTEIN_RECEP_F1_2"/>
    <property type="match status" value="1"/>
</dbReference>
<evidence type="ECO:0000256" key="8">
    <source>
        <dbReference type="ARBA" id="ARBA00023224"/>
    </source>
</evidence>
<evidence type="ECO:0000256" key="1">
    <source>
        <dbReference type="ARBA" id="ARBA00004141"/>
    </source>
</evidence>
<dbReference type="PRINTS" id="PR01012">
    <property type="entry name" value="NRPEPTIDEYR"/>
</dbReference>
<dbReference type="InterPro" id="IPR017452">
    <property type="entry name" value="GPCR_Rhodpsn_7TM"/>
</dbReference>
<feature type="transmembrane region" description="Helical" evidence="11">
    <location>
        <begin position="343"/>
        <end position="368"/>
    </location>
</feature>
<keyword evidence="4 11" id="KW-1133">Transmembrane helix</keyword>
<dbReference type="PRINTS" id="PR00237">
    <property type="entry name" value="GPCRRHODOPSN"/>
</dbReference>
<comment type="subcellular location">
    <subcellularLocation>
        <location evidence="1">Membrane</location>
        <topology evidence="1">Multi-pass membrane protein</topology>
    </subcellularLocation>
</comment>
<accession>A0A8J5MZY2</accession>
<dbReference type="GO" id="GO:0004983">
    <property type="term" value="F:neuropeptide Y receptor activity"/>
    <property type="evidence" value="ECO:0007669"/>
    <property type="project" value="InterPro"/>
</dbReference>
<organism evidence="13 14">
    <name type="scientific">Homarus americanus</name>
    <name type="common">American lobster</name>
    <dbReference type="NCBI Taxonomy" id="6706"/>
    <lineage>
        <taxon>Eukaryota</taxon>
        <taxon>Metazoa</taxon>
        <taxon>Ecdysozoa</taxon>
        <taxon>Arthropoda</taxon>
        <taxon>Crustacea</taxon>
        <taxon>Multicrustacea</taxon>
        <taxon>Malacostraca</taxon>
        <taxon>Eumalacostraca</taxon>
        <taxon>Eucarida</taxon>
        <taxon>Decapoda</taxon>
        <taxon>Pleocyemata</taxon>
        <taxon>Astacidea</taxon>
        <taxon>Nephropoidea</taxon>
        <taxon>Nephropidae</taxon>
        <taxon>Homarus</taxon>
    </lineage>
</organism>
<evidence type="ECO:0000256" key="10">
    <source>
        <dbReference type="SAM" id="MobiDB-lite"/>
    </source>
</evidence>
<keyword evidence="14" id="KW-1185">Reference proteome</keyword>
<evidence type="ECO:0000256" key="2">
    <source>
        <dbReference type="ARBA" id="ARBA00010663"/>
    </source>
</evidence>
<comment type="caution">
    <text evidence="13">The sequence shown here is derived from an EMBL/GenBank/DDBJ whole genome shotgun (WGS) entry which is preliminary data.</text>
</comment>
<evidence type="ECO:0000313" key="13">
    <source>
        <dbReference type="EMBL" id="KAG7169641.1"/>
    </source>
</evidence>
<dbReference type="Proteomes" id="UP000747542">
    <property type="component" value="Unassembled WGS sequence"/>
</dbReference>
<gene>
    <name evidence="13" type="primary">NPFR-L2</name>
    <name evidence="13" type="ORF">Hamer_G013250</name>
</gene>
<dbReference type="SUPFAM" id="SSF81321">
    <property type="entry name" value="Family A G protein-coupled receptor-like"/>
    <property type="match status" value="1"/>
</dbReference>
<dbReference type="PANTHER" id="PTHR24235:SF12">
    <property type="entry name" value="G-PROTEIN COUPLED RECEPTORS FAMILY 1 PROFILE DOMAIN-CONTAINING PROTEIN"/>
    <property type="match status" value="1"/>
</dbReference>
<feature type="transmembrane region" description="Helical" evidence="11">
    <location>
        <begin position="206"/>
        <end position="228"/>
    </location>
</feature>
<dbReference type="Pfam" id="PF00001">
    <property type="entry name" value="7tm_1"/>
    <property type="match status" value="1"/>
</dbReference>
<evidence type="ECO:0000259" key="12">
    <source>
        <dbReference type="PROSITE" id="PS50262"/>
    </source>
</evidence>
<keyword evidence="8 9" id="KW-0807">Transducer</keyword>
<evidence type="ECO:0000256" key="4">
    <source>
        <dbReference type="ARBA" id="ARBA00022989"/>
    </source>
</evidence>
<evidence type="ECO:0000256" key="6">
    <source>
        <dbReference type="ARBA" id="ARBA00023136"/>
    </source>
</evidence>
<dbReference type="AlphaFoldDB" id="A0A8J5MZY2"/>
<evidence type="ECO:0000256" key="11">
    <source>
        <dbReference type="SAM" id="Phobius"/>
    </source>
</evidence>
<proteinExistence type="inferred from homology"/>
<feature type="transmembrane region" description="Helical" evidence="11">
    <location>
        <begin position="253"/>
        <end position="274"/>
    </location>
</feature>
<keyword evidence="6 11" id="KW-0472">Membrane</keyword>
<evidence type="ECO:0000256" key="5">
    <source>
        <dbReference type="ARBA" id="ARBA00023040"/>
    </source>
</evidence>
<keyword evidence="7 9" id="KW-0675">Receptor</keyword>
<evidence type="ECO:0000256" key="3">
    <source>
        <dbReference type="ARBA" id="ARBA00022692"/>
    </source>
</evidence>
<feature type="transmembrane region" description="Helical" evidence="11">
    <location>
        <begin position="164"/>
        <end position="185"/>
    </location>
</feature>
<evidence type="ECO:0000256" key="9">
    <source>
        <dbReference type="RuleBase" id="RU000688"/>
    </source>
</evidence>
<feature type="transmembrane region" description="Helical" evidence="11">
    <location>
        <begin position="306"/>
        <end position="323"/>
    </location>
</feature>
<comment type="similarity">
    <text evidence="2 9">Belongs to the G-protein coupled receptor 1 family.</text>
</comment>